<organism evidence="13 14">
    <name type="scientific">Kluyveromyces marxianus</name>
    <name type="common">Yeast</name>
    <name type="synonym">Candida kefyr</name>
    <dbReference type="NCBI Taxonomy" id="4911"/>
    <lineage>
        <taxon>Eukaryota</taxon>
        <taxon>Fungi</taxon>
        <taxon>Dikarya</taxon>
        <taxon>Ascomycota</taxon>
        <taxon>Saccharomycotina</taxon>
        <taxon>Saccharomycetes</taxon>
        <taxon>Saccharomycetales</taxon>
        <taxon>Saccharomycetaceae</taxon>
        <taxon>Kluyveromyces</taxon>
    </lineage>
</organism>
<evidence type="ECO:0000256" key="3">
    <source>
        <dbReference type="ARBA" id="ARBA00022737"/>
    </source>
</evidence>
<gene>
    <name evidence="13" type="primary">CMR3</name>
    <name evidence="13" type="ORF">FIM1_3232</name>
</gene>
<reference evidence="13 14" key="1">
    <citation type="submission" date="2016-03" db="EMBL/GenBank/DDBJ databases">
        <title>How can Kluyveromyces marxianus grow so fast - potential evolutionary course in Saccharomyces Complex revealed by comparative genomics.</title>
        <authorList>
            <person name="Mo W."/>
            <person name="Lu W."/>
            <person name="Yang X."/>
            <person name="Qi J."/>
            <person name="Lv H."/>
        </authorList>
    </citation>
    <scope>NUCLEOTIDE SEQUENCE [LARGE SCALE GENOMIC DNA]</scope>
    <source>
        <strain evidence="13 14">FIM1</strain>
    </source>
</reference>
<dbReference type="PROSITE" id="PS50157">
    <property type="entry name" value="ZINC_FINGER_C2H2_2"/>
    <property type="match status" value="2"/>
</dbReference>
<evidence type="ECO:0000256" key="2">
    <source>
        <dbReference type="ARBA" id="ARBA00022723"/>
    </source>
</evidence>
<evidence type="ECO:0000256" key="5">
    <source>
        <dbReference type="ARBA" id="ARBA00022833"/>
    </source>
</evidence>
<keyword evidence="5" id="KW-0862">Zinc</keyword>
<feature type="region of interest" description="Disordered" evidence="11">
    <location>
        <begin position="179"/>
        <end position="213"/>
    </location>
</feature>
<dbReference type="Pfam" id="PF00096">
    <property type="entry name" value="zf-C2H2"/>
    <property type="match status" value="2"/>
</dbReference>
<sequence>MYSQQYNSPASLPECSVRRHSSVEIDCRYANNKVLYDLVKDKTIELGALVDRLLQSDALNAVEQRDIQKTIWQIIEKFPGFVPPSSSSSVTAPTMLSPLTNHGKPVVNNPPNSISNYATAGCKNVSTSFSVSSITENSYGAAPITPSNQTFELAPRLSLVNPHYNYSYHIQPRHSFSNERQFSDAQPQNSGSRRSPEHAFSHTNRSRSFVQLPPVKTLLTKDDQMTDDQVMHGYSHRDHLPLQMHVHMQTIKEEKPNIDLSPSISSSSSSSSLNPQAHMTDALDTKRKRPVETGQENAAQSPTSSNVQLSSVITVPRKEKITTLKKNQCHICGRICSRPSTLQTHLSIHTGDKPYKCPWPSCNKCFNVKSNMLRHYKRHECKSRANQSTSAIRASKTNIVSI</sequence>
<dbReference type="InterPro" id="IPR051565">
    <property type="entry name" value="Sal_C2H2-zinc-finger"/>
</dbReference>
<evidence type="ECO:0000313" key="14">
    <source>
        <dbReference type="Proteomes" id="UP000422736"/>
    </source>
</evidence>
<feature type="compositionally biased region" description="Polar residues" evidence="11">
    <location>
        <begin position="294"/>
        <end position="308"/>
    </location>
</feature>
<dbReference type="PANTHER" id="PTHR23233">
    <property type="entry name" value="SAL-LIKE PROTEIN"/>
    <property type="match status" value="1"/>
</dbReference>
<dbReference type="InterPro" id="IPR013087">
    <property type="entry name" value="Znf_C2H2_type"/>
</dbReference>
<feature type="compositionally biased region" description="Low complexity" evidence="11">
    <location>
        <begin position="261"/>
        <end position="272"/>
    </location>
</feature>
<dbReference type="SMART" id="SM00355">
    <property type="entry name" value="ZnF_C2H2"/>
    <property type="match status" value="2"/>
</dbReference>
<evidence type="ECO:0000256" key="11">
    <source>
        <dbReference type="SAM" id="MobiDB-lite"/>
    </source>
</evidence>
<feature type="domain" description="C2H2-type" evidence="12">
    <location>
        <begin position="355"/>
        <end position="384"/>
    </location>
</feature>
<feature type="region of interest" description="Disordered" evidence="11">
    <location>
        <begin position="258"/>
        <end position="308"/>
    </location>
</feature>
<keyword evidence="7" id="KW-0804">Transcription</keyword>
<keyword evidence="4 10" id="KW-0863">Zinc-finger</keyword>
<dbReference type="SUPFAM" id="SSF57667">
    <property type="entry name" value="beta-beta-alpha zinc fingers"/>
    <property type="match status" value="1"/>
</dbReference>
<dbReference type="EMBL" id="CP015058">
    <property type="protein sequence ID" value="QGN16519.1"/>
    <property type="molecule type" value="Genomic_DNA"/>
</dbReference>
<protein>
    <submittedName>
        <fullName evidence="13">Protein CMR3</fullName>
    </submittedName>
</protein>
<evidence type="ECO:0000256" key="10">
    <source>
        <dbReference type="PROSITE-ProRule" id="PRU00042"/>
    </source>
</evidence>
<keyword evidence="2" id="KW-0479">Metal-binding</keyword>
<dbReference type="Gene3D" id="3.30.160.60">
    <property type="entry name" value="Classic Zinc Finger"/>
    <property type="match status" value="2"/>
</dbReference>
<evidence type="ECO:0000256" key="6">
    <source>
        <dbReference type="ARBA" id="ARBA00023015"/>
    </source>
</evidence>
<keyword evidence="14" id="KW-1185">Reference proteome</keyword>
<proteinExistence type="inferred from homology"/>
<evidence type="ECO:0000256" key="1">
    <source>
        <dbReference type="ARBA" id="ARBA00004123"/>
    </source>
</evidence>
<evidence type="ECO:0000256" key="9">
    <source>
        <dbReference type="ARBA" id="ARBA00038474"/>
    </source>
</evidence>
<evidence type="ECO:0000256" key="7">
    <source>
        <dbReference type="ARBA" id="ARBA00023163"/>
    </source>
</evidence>
<accession>A0ABX6EVY2</accession>
<reference evidence="13 14" key="2">
    <citation type="submission" date="2019-11" db="EMBL/GenBank/DDBJ databases">
        <authorList>
            <person name="Lu H."/>
        </authorList>
    </citation>
    <scope>NUCLEOTIDE SEQUENCE [LARGE SCALE GENOMIC DNA]</scope>
    <source>
        <strain evidence="13 14">FIM1</strain>
    </source>
</reference>
<evidence type="ECO:0000313" key="13">
    <source>
        <dbReference type="EMBL" id="QGN16519.1"/>
    </source>
</evidence>
<name>A0ABX6EVY2_KLUMA</name>
<comment type="subcellular location">
    <subcellularLocation>
        <location evidence="1">Nucleus</location>
    </subcellularLocation>
</comment>
<keyword evidence="6" id="KW-0805">Transcription regulation</keyword>
<evidence type="ECO:0000259" key="12">
    <source>
        <dbReference type="PROSITE" id="PS50157"/>
    </source>
</evidence>
<feature type="compositionally biased region" description="Polar residues" evidence="11">
    <location>
        <begin position="179"/>
        <end position="193"/>
    </location>
</feature>
<dbReference type="Proteomes" id="UP000422736">
    <property type="component" value="Chromosome 5"/>
</dbReference>
<comment type="similarity">
    <text evidence="9">Belongs to the sal C2H2-type zinc-finger protein family.</text>
</comment>
<dbReference type="PROSITE" id="PS00028">
    <property type="entry name" value="ZINC_FINGER_C2H2_1"/>
    <property type="match status" value="2"/>
</dbReference>
<feature type="domain" description="C2H2-type" evidence="12">
    <location>
        <begin position="327"/>
        <end position="354"/>
    </location>
</feature>
<keyword evidence="8" id="KW-0539">Nucleus</keyword>
<keyword evidence="3" id="KW-0677">Repeat</keyword>
<dbReference type="InterPro" id="IPR036236">
    <property type="entry name" value="Znf_C2H2_sf"/>
</dbReference>
<dbReference type="PANTHER" id="PTHR23233:SF84">
    <property type="entry name" value="FI23031P1"/>
    <property type="match status" value="1"/>
</dbReference>
<evidence type="ECO:0000256" key="4">
    <source>
        <dbReference type="ARBA" id="ARBA00022771"/>
    </source>
</evidence>
<evidence type="ECO:0000256" key="8">
    <source>
        <dbReference type="ARBA" id="ARBA00023242"/>
    </source>
</evidence>